<evidence type="ECO:0000313" key="2">
    <source>
        <dbReference type="EMBL" id="RKT50816.1"/>
    </source>
</evidence>
<feature type="chain" id="PRO_5019755866" evidence="1">
    <location>
        <begin position="28"/>
        <end position="232"/>
    </location>
</feature>
<dbReference type="Proteomes" id="UP000270626">
    <property type="component" value="Unassembled WGS sequence"/>
</dbReference>
<proteinExistence type="predicted"/>
<dbReference type="InterPro" id="IPR023614">
    <property type="entry name" value="Porin_dom_sf"/>
</dbReference>
<evidence type="ECO:0000313" key="3">
    <source>
        <dbReference type="Proteomes" id="UP000270626"/>
    </source>
</evidence>
<dbReference type="SUPFAM" id="SSF56935">
    <property type="entry name" value="Porins"/>
    <property type="match status" value="1"/>
</dbReference>
<organism evidence="2 3">
    <name type="scientific">Azonexus fungiphilus</name>
    <dbReference type="NCBI Taxonomy" id="146940"/>
    <lineage>
        <taxon>Bacteria</taxon>
        <taxon>Pseudomonadati</taxon>
        <taxon>Pseudomonadota</taxon>
        <taxon>Betaproteobacteria</taxon>
        <taxon>Rhodocyclales</taxon>
        <taxon>Azonexaceae</taxon>
        <taxon>Azonexus</taxon>
    </lineage>
</organism>
<keyword evidence="3" id="KW-1185">Reference proteome</keyword>
<dbReference type="OrthoDB" id="8526647at2"/>
<dbReference type="AlphaFoldDB" id="A0A495VNC4"/>
<reference evidence="2 3" key="1">
    <citation type="submission" date="2018-10" db="EMBL/GenBank/DDBJ databases">
        <title>Genomic Encyclopedia of Type Strains, Phase IV (KMG-IV): sequencing the most valuable type-strain genomes for metagenomic binning, comparative biology and taxonomic classification.</title>
        <authorList>
            <person name="Goeker M."/>
        </authorList>
    </citation>
    <scope>NUCLEOTIDE SEQUENCE [LARGE SCALE GENOMIC DNA]</scope>
    <source>
        <strain evidence="2 3">DSM 23841</strain>
    </source>
</reference>
<dbReference type="RefSeq" id="WP_121459036.1">
    <property type="nucleotide sequence ID" value="NZ_RBXP01000017.1"/>
</dbReference>
<name>A0A495VNC4_9RHOO</name>
<dbReference type="EMBL" id="RBXP01000017">
    <property type="protein sequence ID" value="RKT50816.1"/>
    <property type="molecule type" value="Genomic_DNA"/>
</dbReference>
<accession>A0A495VNC4</accession>
<evidence type="ECO:0000256" key="1">
    <source>
        <dbReference type="SAM" id="SignalP"/>
    </source>
</evidence>
<gene>
    <name evidence="2" type="ORF">DFR40_2751</name>
</gene>
<feature type="signal peptide" evidence="1">
    <location>
        <begin position="1"/>
        <end position="27"/>
    </location>
</feature>
<dbReference type="Gene3D" id="2.40.160.10">
    <property type="entry name" value="Porin"/>
    <property type="match status" value="1"/>
</dbReference>
<comment type="caution">
    <text evidence="2">The sequence shown here is derived from an EMBL/GenBank/DDBJ whole genome shotgun (WGS) entry which is preliminary data.</text>
</comment>
<keyword evidence="1" id="KW-0732">Signal</keyword>
<protein>
    <submittedName>
        <fullName evidence="2">Uncharacterized protein</fullName>
    </submittedName>
</protein>
<sequence>MNPGQRRPRLPALALLLPALLFGGEAAAERPMVVDDAGALTRGDGKVEFGWSRAGRTRGFDLAAGYVPVDDVEISLGLARTRDHAASPDESLRSTSLALKWVPLVLASGVSAGLAYSRQREHAAHAPGNRGETLGLLLSWQLDGGALIHANLGRSHVHQAGPNLRRNTWGLGSELPLAETLTLTLETYGAEHQRPGRQAGMRYRLADGLKLSAALGRCDGERVASLGIVREF</sequence>